<dbReference type="GO" id="GO:0071949">
    <property type="term" value="F:FAD binding"/>
    <property type="evidence" value="ECO:0007669"/>
    <property type="project" value="InterPro"/>
</dbReference>
<protein>
    <recommendedName>
        <fullName evidence="1">BLUF domain-containing protein</fullName>
    </recommendedName>
</protein>
<dbReference type="InterPro" id="IPR007024">
    <property type="entry name" value="BLUF_domain"/>
</dbReference>
<sequence>NRLSDVDLTKLLHQSRENNQRIQIHGILCYNHSDFIQVLEGPETAVISLYKRILDDERHHDCKLINICLSNKYIFNNWAMGYIDISQGDMRRLRQELPEKLSNDNADKFAYQLKHYLNNPIKKTDQTIFI</sequence>
<accession>A0A2T4CTC8</accession>
<dbReference type="AlphaFoldDB" id="A0A2T4CTC8"/>
<evidence type="ECO:0000313" key="2">
    <source>
        <dbReference type="EMBL" id="PTB84762.1"/>
    </source>
</evidence>
<feature type="non-terminal residue" evidence="2">
    <location>
        <position position="1"/>
    </location>
</feature>
<feature type="domain" description="BLUF" evidence="1">
    <location>
        <begin position="1"/>
        <end position="81"/>
    </location>
</feature>
<dbReference type="Pfam" id="PF04940">
    <property type="entry name" value="BLUF"/>
    <property type="match status" value="1"/>
</dbReference>
<name>A0A2T4CTC8_9GAMM</name>
<dbReference type="InterPro" id="IPR036046">
    <property type="entry name" value="Acylphosphatase-like_dom_sf"/>
</dbReference>
<dbReference type="EMBL" id="PYVN01000164">
    <property type="protein sequence ID" value="PTB84762.1"/>
    <property type="molecule type" value="Genomic_DNA"/>
</dbReference>
<dbReference type="SMART" id="SM01034">
    <property type="entry name" value="BLUF"/>
    <property type="match status" value="1"/>
</dbReference>
<dbReference type="SUPFAM" id="SSF54975">
    <property type="entry name" value="Acylphosphatase/BLUF domain-like"/>
    <property type="match status" value="1"/>
</dbReference>
<organism evidence="2">
    <name type="scientific">Pseudidiomarina aestuarii</name>
    <dbReference type="NCBI Taxonomy" id="624146"/>
    <lineage>
        <taxon>Bacteria</taxon>
        <taxon>Pseudomonadati</taxon>
        <taxon>Pseudomonadota</taxon>
        <taxon>Gammaproteobacteria</taxon>
        <taxon>Alteromonadales</taxon>
        <taxon>Idiomarinaceae</taxon>
        <taxon>Pseudidiomarina</taxon>
    </lineage>
</organism>
<evidence type="ECO:0000259" key="1">
    <source>
        <dbReference type="PROSITE" id="PS50925"/>
    </source>
</evidence>
<gene>
    <name evidence="2" type="ORF">C9940_05810</name>
</gene>
<reference evidence="2" key="1">
    <citation type="submission" date="2018-03" db="EMBL/GenBank/DDBJ databases">
        <title>Cross-interface Injection: A General Nanoliter Liquid Handling Method Applied to Single Cells Genome Amplification Automated Nanoliter Liquid Handling Applied to Single Cell Multiple Displacement Amplification.</title>
        <authorList>
            <person name="Yun J."/>
            <person name="Xu P."/>
            <person name="Xu J."/>
            <person name="Dai X."/>
            <person name="Wang Y."/>
            <person name="Zheng X."/>
            <person name="Cao C."/>
            <person name="Yi Q."/>
            <person name="Zhu Y."/>
            <person name="Wang L."/>
            <person name="Dong Z."/>
            <person name="Huang Y."/>
            <person name="Huang L."/>
            <person name="Du W."/>
        </authorList>
    </citation>
    <scope>NUCLEOTIDE SEQUENCE [LARGE SCALE GENOMIC DNA]</scope>
    <source>
        <strain evidence="2">Z-D3-2</strain>
    </source>
</reference>
<dbReference type="PROSITE" id="PS50925">
    <property type="entry name" value="BLUF"/>
    <property type="match status" value="1"/>
</dbReference>
<dbReference type="GO" id="GO:0009882">
    <property type="term" value="F:blue light photoreceptor activity"/>
    <property type="evidence" value="ECO:0007669"/>
    <property type="project" value="InterPro"/>
</dbReference>
<dbReference type="Gene3D" id="3.30.70.100">
    <property type="match status" value="1"/>
</dbReference>
<comment type="caution">
    <text evidence="2">The sequence shown here is derived from an EMBL/GenBank/DDBJ whole genome shotgun (WGS) entry which is preliminary data.</text>
</comment>
<proteinExistence type="predicted"/>